<name>A0A0C2E822_9STAP</name>
<evidence type="ECO:0000313" key="5">
    <source>
        <dbReference type="EMBL" id="MDB0579518.1"/>
    </source>
</evidence>
<dbReference type="Gene3D" id="2.30.30.170">
    <property type="match status" value="1"/>
</dbReference>
<comment type="caution">
    <text evidence="4">The sequence shown here is derived from an EMBL/GenBank/DDBJ whole genome shotgun (WGS) entry which is preliminary data.</text>
</comment>
<feature type="domain" description="GW" evidence="3">
    <location>
        <begin position="16"/>
        <end position="78"/>
    </location>
</feature>
<dbReference type="EMBL" id="JABEVU030000001">
    <property type="protein sequence ID" value="MDB0579518.1"/>
    <property type="molecule type" value="Genomic_DNA"/>
</dbReference>
<dbReference type="OrthoDB" id="2388111at2"/>
<dbReference type="AlphaFoldDB" id="A0A0C2E822"/>
<gene>
    <name evidence="5" type="ORF">F7P68_0003170</name>
    <name evidence="4" type="ORF">SN16_01865</name>
</gene>
<reference evidence="4 6" key="1">
    <citation type="submission" date="2015-01" db="EMBL/GenBank/DDBJ databases">
        <title>Genome sequences of high lactate-tolerant strain Salinicoccus roseus W12 with industrial interest.</title>
        <authorList>
            <person name="Wang H."/>
            <person name="Yu B."/>
        </authorList>
    </citation>
    <scope>NUCLEOTIDE SEQUENCE [LARGE SCALE GENOMIC DNA]</scope>
    <source>
        <strain evidence="4 6">W12</strain>
    </source>
</reference>
<dbReference type="InterPro" id="IPR038200">
    <property type="entry name" value="GW_dom_sf"/>
</dbReference>
<dbReference type="GeneID" id="77844286"/>
<dbReference type="Proteomes" id="UP000031546">
    <property type="component" value="Unassembled WGS sequence"/>
</dbReference>
<sequence length="338" mass="40381">MEHKLDKFFGHIRNFNVSHYVWINETKDLPIFQTVHSMKKVGDLKDYQKQVARVLAIKQAKKKKYYYLEVEGEELGWAELINSRVVYSKPKEHVKIDLQKFLDLQDKQIFVVSKNNLRLLKDQMLDSRFVMIKDGVEYEALFKKHQLQGWFSSDSLMRSEKVNIPVRGYKDGFTIYEFNNLTSEVKIDEEKIHPIKIVHMFRDIGLAKIKTGMGNYWTDMSFLEYDETAIPEYAPPYNFEETVVYDLIQNISEERKMTLELVERLNSQFKNMDVQVEPADTSEVQDEVPKEQTQPIDHDIRKKLELEREKREKIERKYNNLKNSFLGKLQTKYWEMRK</sequence>
<keyword evidence="1" id="KW-0732">Signal</keyword>
<reference evidence="5" key="2">
    <citation type="submission" date="2020-04" db="EMBL/GenBank/DDBJ databases">
        <authorList>
            <person name="Tanveer F."/>
            <person name="Xie Y."/>
            <person name="Shinwari Z.K."/>
        </authorList>
    </citation>
    <scope>NUCLEOTIDE SEQUENCE</scope>
    <source>
        <strain evidence="5">MOSEL-ME25</strain>
    </source>
</reference>
<evidence type="ECO:0000259" key="3">
    <source>
        <dbReference type="Pfam" id="PF13457"/>
    </source>
</evidence>
<dbReference type="Pfam" id="PF13457">
    <property type="entry name" value="GW"/>
    <property type="match status" value="1"/>
</dbReference>
<dbReference type="SUPFAM" id="SSF82057">
    <property type="entry name" value="Prokaryotic SH3-related domain"/>
    <property type="match status" value="1"/>
</dbReference>
<organism evidence="4 6">
    <name type="scientific">Salinicoccus roseus</name>
    <dbReference type="NCBI Taxonomy" id="45670"/>
    <lineage>
        <taxon>Bacteria</taxon>
        <taxon>Bacillati</taxon>
        <taxon>Bacillota</taxon>
        <taxon>Bacilli</taxon>
        <taxon>Bacillales</taxon>
        <taxon>Staphylococcaceae</taxon>
        <taxon>Salinicoccus</taxon>
    </lineage>
</organism>
<evidence type="ECO:0000256" key="1">
    <source>
        <dbReference type="ARBA" id="ARBA00022729"/>
    </source>
</evidence>
<keyword evidence="7" id="KW-1185">Reference proteome</keyword>
<evidence type="ECO:0000313" key="4">
    <source>
        <dbReference type="EMBL" id="KIH71452.1"/>
    </source>
</evidence>
<dbReference type="STRING" id="45670.SN16_01865"/>
<feature type="region of interest" description="Disordered" evidence="2">
    <location>
        <begin position="279"/>
        <end position="298"/>
    </location>
</feature>
<reference evidence="5" key="3">
    <citation type="submission" date="2022-12" db="EMBL/GenBank/DDBJ databases">
        <title>Genome analysis and biological profiling of marine Salinicoccus roseus MOSEL-ME25.</title>
        <authorList>
            <person name="Mirza F.T."/>
            <person name="Xie Y."/>
            <person name="Shinwari Z.K."/>
        </authorList>
    </citation>
    <scope>NUCLEOTIDE SEQUENCE</scope>
    <source>
        <strain evidence="5">MOSEL-ME25</strain>
    </source>
</reference>
<proteinExistence type="predicted"/>
<dbReference type="Proteomes" id="UP000527860">
    <property type="component" value="Unassembled WGS sequence"/>
</dbReference>
<dbReference type="EMBL" id="JXII01000002">
    <property type="protein sequence ID" value="KIH71452.1"/>
    <property type="molecule type" value="Genomic_DNA"/>
</dbReference>
<evidence type="ECO:0000313" key="7">
    <source>
        <dbReference type="Proteomes" id="UP000527860"/>
    </source>
</evidence>
<dbReference type="InterPro" id="IPR025987">
    <property type="entry name" value="GW_dom"/>
</dbReference>
<protein>
    <submittedName>
        <fullName evidence="5">GW dipeptide domain-containing protein</fullName>
    </submittedName>
</protein>
<dbReference type="RefSeq" id="WP_040104916.1">
    <property type="nucleotide sequence ID" value="NZ_JABEVU030000001.1"/>
</dbReference>
<evidence type="ECO:0000313" key="6">
    <source>
        <dbReference type="Proteomes" id="UP000031546"/>
    </source>
</evidence>
<accession>A0A0C2E822</accession>
<evidence type="ECO:0000256" key="2">
    <source>
        <dbReference type="SAM" id="MobiDB-lite"/>
    </source>
</evidence>